<dbReference type="EMBL" id="CAJNNV010002775">
    <property type="protein sequence ID" value="CAE8587816.1"/>
    <property type="molecule type" value="Genomic_DNA"/>
</dbReference>
<evidence type="ECO:0000256" key="1">
    <source>
        <dbReference type="SAM" id="MobiDB-lite"/>
    </source>
</evidence>
<protein>
    <submittedName>
        <fullName evidence="2">Uncharacterized protein</fullName>
    </submittedName>
</protein>
<feature type="region of interest" description="Disordered" evidence="1">
    <location>
        <begin position="344"/>
        <end position="403"/>
    </location>
</feature>
<comment type="caution">
    <text evidence="2">The sequence shown here is derived from an EMBL/GenBank/DDBJ whole genome shotgun (WGS) entry which is preliminary data.</text>
</comment>
<dbReference type="AlphaFoldDB" id="A0A813DLL8"/>
<evidence type="ECO:0000313" key="3">
    <source>
        <dbReference type="Proteomes" id="UP000654075"/>
    </source>
</evidence>
<dbReference type="Proteomes" id="UP000654075">
    <property type="component" value="Unassembled WGS sequence"/>
</dbReference>
<reference evidence="2" key="1">
    <citation type="submission" date="2021-02" db="EMBL/GenBank/DDBJ databases">
        <authorList>
            <person name="Dougan E. K."/>
            <person name="Rhodes N."/>
            <person name="Thang M."/>
            <person name="Chan C."/>
        </authorList>
    </citation>
    <scope>NUCLEOTIDE SEQUENCE</scope>
</reference>
<organism evidence="2 3">
    <name type="scientific">Polarella glacialis</name>
    <name type="common">Dinoflagellate</name>
    <dbReference type="NCBI Taxonomy" id="89957"/>
    <lineage>
        <taxon>Eukaryota</taxon>
        <taxon>Sar</taxon>
        <taxon>Alveolata</taxon>
        <taxon>Dinophyceae</taxon>
        <taxon>Suessiales</taxon>
        <taxon>Suessiaceae</taxon>
        <taxon>Polarella</taxon>
    </lineage>
</organism>
<gene>
    <name evidence="2" type="ORF">PGLA1383_LOCUS6644</name>
</gene>
<sequence length="476" mass="52586">MSSVAKPASKALLEFLKEIELDRFAQDIVDALGLWDLQDLLDTVSQEDDLSDLKDCMKKLQIRKLFNKLVTKKSAECTGLQVQGEHTRPGDMYTAPTLQSCELQKNKDYSDPLKRPSSLFAARRARSASSASTRSSANQESGGIFERSVRDLLRKCREPGIREDEDFRDMVGLETDYIERLCQPLHSGRLLPSSFVPSCDKLLEPGLVLYEMKLSMGEAQIGHAVGQLYARKNRRFQEEPKEGPIHLVVVSSFDPDRQRLESFDEFNTKYPGILFYVTKFCPWCKDADRVFLRPDEGDASPVSLRGSMRERSRSSSCSRTLSVYAAGRKGCDPFVSWAPNLPAVQQKESSDETHGGSKAEPAAARDKPAGPTDALQASAHEEGTLQDDSVSAGEKRMGGPTCHRHYPDEQQLCQARFFTVFSAMSKREPTAGATTGATTGEPTTFATTDTISDATTDATLASELATTDADRRVPCL</sequence>
<proteinExistence type="predicted"/>
<name>A0A813DLL8_POLGL</name>
<evidence type="ECO:0000313" key="2">
    <source>
        <dbReference type="EMBL" id="CAE8587816.1"/>
    </source>
</evidence>
<feature type="compositionally biased region" description="Basic and acidic residues" evidence="1">
    <location>
        <begin position="348"/>
        <end position="368"/>
    </location>
</feature>
<accession>A0A813DLL8</accession>
<keyword evidence="3" id="KW-1185">Reference proteome</keyword>